<gene>
    <name evidence="1" type="ORF">BLA29_003801</name>
</gene>
<dbReference type="AlphaFoldDB" id="A0A1Y3AWS8"/>
<comment type="caution">
    <text evidence="1">The sequence shown here is derived from an EMBL/GenBank/DDBJ whole genome shotgun (WGS) entry which is preliminary data.</text>
</comment>
<sequence>LFCNNNNKYSETASTTKQAKYAIKCLNAIILDENEKIKIYGDIIDKIKEAGLSLESTPYFRYHLVALGMIAINGGHLFFPKMLRSIVQKFIVQGLLLKDVRTELEIETLQKCEDEKEHNNELASIYEFISDEVKAKHEGIKLLVRWLFGLKLNSILVIQENQADANSMYTYQKAASNAFQLLKTIIKTGGDLNENDRGGTVLEKAFLKLTAALAMIKIASNDALSSVGSNNEPVFQKSTSTLDIMTVHQWHCLATVLLDPQEFVREKFLGKLNKSLMSLNLGLEFVAYFALGGMFENNAFRNKMKTFLHLNMVKRRDIVKSRLTPNLKSVVPECVMPFVIHLLANMPFFTQHDDIDQLEKLKG</sequence>
<dbReference type="Proteomes" id="UP000194236">
    <property type="component" value="Unassembled WGS sequence"/>
</dbReference>
<keyword evidence="2" id="KW-1185">Reference proteome</keyword>
<reference evidence="1 2" key="1">
    <citation type="submission" date="2017-03" db="EMBL/GenBank/DDBJ databases">
        <title>Genome Survey of Euroglyphus maynei.</title>
        <authorList>
            <person name="Arlian L.G."/>
            <person name="Morgan M.S."/>
            <person name="Rider S.D."/>
        </authorList>
    </citation>
    <scope>NUCLEOTIDE SEQUENCE [LARGE SCALE GENOMIC DNA]</scope>
    <source>
        <strain evidence="1">Arlian Lab</strain>
        <tissue evidence="1">Whole body</tissue>
    </source>
</reference>
<dbReference type="EMBL" id="MUJZ01057993">
    <property type="protein sequence ID" value="OTF72093.1"/>
    <property type="molecule type" value="Genomic_DNA"/>
</dbReference>
<organism evidence="1 2">
    <name type="scientific">Euroglyphus maynei</name>
    <name type="common">Mayne's house dust mite</name>
    <dbReference type="NCBI Taxonomy" id="6958"/>
    <lineage>
        <taxon>Eukaryota</taxon>
        <taxon>Metazoa</taxon>
        <taxon>Ecdysozoa</taxon>
        <taxon>Arthropoda</taxon>
        <taxon>Chelicerata</taxon>
        <taxon>Arachnida</taxon>
        <taxon>Acari</taxon>
        <taxon>Acariformes</taxon>
        <taxon>Sarcoptiformes</taxon>
        <taxon>Astigmata</taxon>
        <taxon>Psoroptidia</taxon>
        <taxon>Analgoidea</taxon>
        <taxon>Pyroglyphidae</taxon>
        <taxon>Pyroglyphinae</taxon>
        <taxon>Euroglyphus</taxon>
    </lineage>
</organism>
<dbReference type="Pfam" id="PF20168">
    <property type="entry name" value="PDS5"/>
    <property type="match status" value="1"/>
</dbReference>
<proteinExistence type="predicted"/>
<feature type="non-terminal residue" evidence="1">
    <location>
        <position position="1"/>
    </location>
</feature>
<protein>
    <submittedName>
        <fullName evidence="1">Uncharacterized protein</fullName>
    </submittedName>
</protein>
<evidence type="ECO:0000313" key="2">
    <source>
        <dbReference type="Proteomes" id="UP000194236"/>
    </source>
</evidence>
<accession>A0A1Y3AWS8</accession>
<evidence type="ECO:0000313" key="1">
    <source>
        <dbReference type="EMBL" id="OTF72093.1"/>
    </source>
</evidence>
<dbReference type="OrthoDB" id="200660at2759"/>
<name>A0A1Y3AWS8_EURMA</name>